<reference evidence="8 9" key="1">
    <citation type="submission" date="2019-07" db="EMBL/GenBank/DDBJ databases">
        <authorList>
            <person name="Kim J."/>
        </authorList>
    </citation>
    <scope>NUCLEOTIDE SEQUENCE [LARGE SCALE GENOMIC DNA]</scope>
    <source>
        <strain evidence="9">dk17</strain>
    </source>
</reference>
<dbReference type="Gene3D" id="3.40.250.10">
    <property type="entry name" value="Rhodanese-like domain"/>
    <property type="match status" value="1"/>
</dbReference>
<dbReference type="SUPFAM" id="SSF52821">
    <property type="entry name" value="Rhodanese/Cell cycle control phosphatase"/>
    <property type="match status" value="1"/>
</dbReference>
<evidence type="ECO:0000256" key="3">
    <source>
        <dbReference type="ARBA" id="ARBA00022692"/>
    </source>
</evidence>
<dbReference type="InterPro" id="IPR051311">
    <property type="entry name" value="DedA_domain"/>
</dbReference>
<dbReference type="Proteomes" id="UP000320042">
    <property type="component" value="Unassembled WGS sequence"/>
</dbReference>
<dbReference type="Pfam" id="PF00581">
    <property type="entry name" value="Rhodanese"/>
    <property type="match status" value="1"/>
</dbReference>
<feature type="transmembrane region" description="Helical" evidence="6">
    <location>
        <begin position="49"/>
        <end position="70"/>
    </location>
</feature>
<evidence type="ECO:0000256" key="1">
    <source>
        <dbReference type="ARBA" id="ARBA00004651"/>
    </source>
</evidence>
<evidence type="ECO:0000256" key="6">
    <source>
        <dbReference type="SAM" id="Phobius"/>
    </source>
</evidence>
<accession>A0A563TYI1</accession>
<dbReference type="AlphaFoldDB" id="A0A563TYI1"/>
<evidence type="ECO:0000259" key="7">
    <source>
        <dbReference type="PROSITE" id="PS50206"/>
    </source>
</evidence>
<proteinExistence type="predicted"/>
<evidence type="ECO:0000256" key="4">
    <source>
        <dbReference type="ARBA" id="ARBA00022989"/>
    </source>
</evidence>
<feature type="domain" description="Rhodanese" evidence="7">
    <location>
        <begin position="217"/>
        <end position="308"/>
    </location>
</feature>
<dbReference type="InterPro" id="IPR001763">
    <property type="entry name" value="Rhodanese-like_dom"/>
</dbReference>
<comment type="caution">
    <text evidence="8">The sequence shown here is derived from an EMBL/GenBank/DDBJ whole genome shotgun (WGS) entry which is preliminary data.</text>
</comment>
<evidence type="ECO:0000256" key="5">
    <source>
        <dbReference type="ARBA" id="ARBA00023136"/>
    </source>
</evidence>
<dbReference type="RefSeq" id="WP_146383429.1">
    <property type="nucleotide sequence ID" value="NZ_VOEJ01000011.1"/>
</dbReference>
<sequence length="311" mass="33994">MDTLIELVHVYGLWMIFVITLLQSLGLPLPAFAILMVTAAFTPLTLTDIVALIFTGSAGSLIGDFILYSAGKRYGTRILGRLCKISISPDSCVSGSSDLFERFGSPALTLAKFIPGLSTIAPLVAGVYRMRLSVFGIFSFIAAVVYLGSAVSLGVFFRNEISSIIAALSDYGKIGGLILAAAFGLYLLAKWIKRKRLIKQFNIDRVTVSDLYELIQEQSGPVILDARPADQRTRNGFIPGSILIGDKNLNEIAERFQRHNEVIIYCSCPNELTAARYAEKLRKVGLKRIGPLLGGIDEWAKSGGRVIFDHR</sequence>
<keyword evidence="9" id="KW-1185">Reference proteome</keyword>
<dbReference type="GO" id="GO:0005886">
    <property type="term" value="C:plasma membrane"/>
    <property type="evidence" value="ECO:0007669"/>
    <property type="project" value="UniProtKB-SubCell"/>
</dbReference>
<protein>
    <recommendedName>
        <fullName evidence="7">Rhodanese domain-containing protein</fullName>
    </recommendedName>
</protein>
<dbReference type="SMART" id="SM00450">
    <property type="entry name" value="RHOD"/>
    <property type="match status" value="1"/>
</dbReference>
<feature type="transmembrane region" description="Helical" evidence="6">
    <location>
        <begin position="163"/>
        <end position="189"/>
    </location>
</feature>
<gene>
    <name evidence="8" type="ORF">FPZ43_18570</name>
</gene>
<organism evidence="8 9">
    <name type="scientific">Mucilaginibacter pallidiroseus</name>
    <dbReference type="NCBI Taxonomy" id="2599295"/>
    <lineage>
        <taxon>Bacteria</taxon>
        <taxon>Pseudomonadati</taxon>
        <taxon>Bacteroidota</taxon>
        <taxon>Sphingobacteriia</taxon>
        <taxon>Sphingobacteriales</taxon>
        <taxon>Sphingobacteriaceae</taxon>
        <taxon>Mucilaginibacter</taxon>
    </lineage>
</organism>
<keyword evidence="4 6" id="KW-1133">Transmembrane helix</keyword>
<feature type="transmembrane region" description="Helical" evidence="6">
    <location>
        <begin position="12"/>
        <end position="37"/>
    </location>
</feature>
<dbReference type="PANTHER" id="PTHR42709">
    <property type="entry name" value="ALKALINE PHOSPHATASE LIKE PROTEIN"/>
    <property type="match status" value="1"/>
</dbReference>
<evidence type="ECO:0000313" key="9">
    <source>
        <dbReference type="Proteomes" id="UP000320042"/>
    </source>
</evidence>
<name>A0A563TYI1_9SPHI</name>
<keyword evidence="5 6" id="KW-0472">Membrane</keyword>
<evidence type="ECO:0000256" key="2">
    <source>
        <dbReference type="ARBA" id="ARBA00022475"/>
    </source>
</evidence>
<keyword evidence="2" id="KW-1003">Cell membrane</keyword>
<comment type="subcellular location">
    <subcellularLocation>
        <location evidence="1">Cell membrane</location>
        <topology evidence="1">Multi-pass membrane protein</topology>
    </subcellularLocation>
</comment>
<dbReference type="InterPro" id="IPR036873">
    <property type="entry name" value="Rhodanese-like_dom_sf"/>
</dbReference>
<dbReference type="OrthoDB" id="9808735at2"/>
<feature type="transmembrane region" description="Helical" evidence="6">
    <location>
        <begin position="135"/>
        <end position="157"/>
    </location>
</feature>
<dbReference type="EMBL" id="VOEJ01000011">
    <property type="protein sequence ID" value="TWR24427.1"/>
    <property type="molecule type" value="Genomic_DNA"/>
</dbReference>
<keyword evidence="3 6" id="KW-0812">Transmembrane</keyword>
<dbReference type="PROSITE" id="PS50206">
    <property type="entry name" value="RHODANESE_3"/>
    <property type="match status" value="1"/>
</dbReference>
<evidence type="ECO:0000313" key="8">
    <source>
        <dbReference type="EMBL" id="TWR24427.1"/>
    </source>
</evidence>
<dbReference type="PANTHER" id="PTHR42709:SF6">
    <property type="entry name" value="UNDECAPRENYL PHOSPHATE TRANSPORTER A"/>
    <property type="match status" value="1"/>
</dbReference>
<dbReference type="InterPro" id="IPR032816">
    <property type="entry name" value="VTT_dom"/>
</dbReference>
<dbReference type="Pfam" id="PF09335">
    <property type="entry name" value="VTT_dom"/>
    <property type="match status" value="1"/>
</dbReference>